<gene>
    <name evidence="2" type="ORF">IKE_05283</name>
</gene>
<dbReference type="EMBL" id="AHFL01000039">
    <property type="protein sequence ID" value="EOO63363.1"/>
    <property type="molecule type" value="Genomic_DNA"/>
</dbReference>
<evidence type="ECO:0000313" key="2">
    <source>
        <dbReference type="EMBL" id="EOO63363.1"/>
    </source>
</evidence>
<proteinExistence type="predicted"/>
<dbReference type="RefSeq" id="WP_000578983.1">
    <property type="nucleotide sequence ID" value="NZ_KB976268.1"/>
</dbReference>
<sequence>MIGFLILLFIFVAGFFIMQMLIYRFAKKNIHKYTKIKWLHMNMKKGPRLDFFDFVIIVLVCIVWKIWLLPFI</sequence>
<evidence type="ECO:0000256" key="1">
    <source>
        <dbReference type="SAM" id="Phobius"/>
    </source>
</evidence>
<keyword evidence="1" id="KW-0812">Transmembrane</keyword>
<keyword evidence="1" id="KW-0472">Membrane</keyword>
<feature type="transmembrane region" description="Helical" evidence="1">
    <location>
        <begin position="6"/>
        <end position="26"/>
    </location>
</feature>
<dbReference type="Proteomes" id="UP000014023">
    <property type="component" value="Unassembled WGS sequence"/>
</dbReference>
<feature type="transmembrane region" description="Helical" evidence="1">
    <location>
        <begin position="47"/>
        <end position="67"/>
    </location>
</feature>
<name>A0A9W5PZR8_BACCE</name>
<reference evidence="2 3" key="1">
    <citation type="submission" date="2012-12" db="EMBL/GenBank/DDBJ databases">
        <title>The Genome Sequence of Bacillus cereus VD196.</title>
        <authorList>
            <consortium name="The Broad Institute Genome Sequencing Platform"/>
            <consortium name="The Broad Institute Genome Sequencing Center for Infectious Disease"/>
            <person name="Feldgarden M."/>
            <person name="Van der Auwera G.A."/>
            <person name="Mahillon J."/>
            <person name="Duprez V."/>
            <person name="Timmery S."/>
            <person name="Mattelet C."/>
            <person name="Dierick K."/>
            <person name="Sun M."/>
            <person name="Yu Z."/>
            <person name="Zhu L."/>
            <person name="Hu X."/>
            <person name="Shank E.B."/>
            <person name="Swiecicka I."/>
            <person name="Hansen B.M."/>
            <person name="Andrup L."/>
            <person name="Walker B."/>
            <person name="Young S.K."/>
            <person name="Zeng Q."/>
            <person name="Gargeya S."/>
            <person name="Fitzgerald M."/>
            <person name="Haas B."/>
            <person name="Abouelleil A."/>
            <person name="Alvarado L."/>
            <person name="Arachchi H.M."/>
            <person name="Berlin A.M."/>
            <person name="Chapman S.B."/>
            <person name="Dewar J."/>
            <person name="Goldberg J."/>
            <person name="Griggs A."/>
            <person name="Gujja S."/>
            <person name="Hansen M."/>
            <person name="Howarth C."/>
            <person name="Imamovic A."/>
            <person name="Larimer J."/>
            <person name="McCowan C."/>
            <person name="Murphy C."/>
            <person name="Neiman D."/>
            <person name="Pearson M."/>
            <person name="Priest M."/>
            <person name="Roberts A."/>
            <person name="Saif S."/>
            <person name="Shea T."/>
            <person name="Sisk P."/>
            <person name="Sykes S."/>
            <person name="Wortman J."/>
            <person name="Nusbaum C."/>
            <person name="Birren B."/>
        </authorList>
    </citation>
    <scope>NUCLEOTIDE SEQUENCE [LARGE SCALE GENOMIC DNA]</scope>
    <source>
        <strain evidence="2 3">VD196</strain>
    </source>
</reference>
<organism evidence="2 3">
    <name type="scientific">Bacillus cereus VD196</name>
    <dbReference type="NCBI Taxonomy" id="1053243"/>
    <lineage>
        <taxon>Bacteria</taxon>
        <taxon>Bacillati</taxon>
        <taxon>Bacillota</taxon>
        <taxon>Bacilli</taxon>
        <taxon>Bacillales</taxon>
        <taxon>Bacillaceae</taxon>
        <taxon>Bacillus</taxon>
        <taxon>Bacillus cereus group</taxon>
    </lineage>
</organism>
<protein>
    <recommendedName>
        <fullName evidence="4">Heme/copper-type cytochrome/quinol oxidase, subunit 4</fullName>
    </recommendedName>
</protein>
<evidence type="ECO:0008006" key="4">
    <source>
        <dbReference type="Google" id="ProtNLM"/>
    </source>
</evidence>
<accession>A0A9W5PZR8</accession>
<keyword evidence="1" id="KW-1133">Transmembrane helix</keyword>
<dbReference type="AlphaFoldDB" id="A0A9W5PZR8"/>
<evidence type="ECO:0000313" key="3">
    <source>
        <dbReference type="Proteomes" id="UP000014023"/>
    </source>
</evidence>
<comment type="caution">
    <text evidence="2">The sequence shown here is derived from an EMBL/GenBank/DDBJ whole genome shotgun (WGS) entry which is preliminary data.</text>
</comment>